<feature type="region of interest" description="Disordered" evidence="1">
    <location>
        <begin position="188"/>
        <end position="210"/>
    </location>
</feature>
<dbReference type="Proteomes" id="UP000799423">
    <property type="component" value="Unassembled WGS sequence"/>
</dbReference>
<dbReference type="OrthoDB" id="5379086at2759"/>
<proteinExistence type="predicted"/>
<evidence type="ECO:0000313" key="2">
    <source>
        <dbReference type="EMBL" id="KAF2855035.1"/>
    </source>
</evidence>
<protein>
    <submittedName>
        <fullName evidence="2">Uncharacterized protein</fullName>
    </submittedName>
</protein>
<accession>A0A6A7BKP4</accession>
<dbReference type="AlphaFoldDB" id="A0A6A7BKP4"/>
<organism evidence="2 3">
    <name type="scientific">Plenodomus tracheiphilus IPT5</name>
    <dbReference type="NCBI Taxonomy" id="1408161"/>
    <lineage>
        <taxon>Eukaryota</taxon>
        <taxon>Fungi</taxon>
        <taxon>Dikarya</taxon>
        <taxon>Ascomycota</taxon>
        <taxon>Pezizomycotina</taxon>
        <taxon>Dothideomycetes</taxon>
        <taxon>Pleosporomycetidae</taxon>
        <taxon>Pleosporales</taxon>
        <taxon>Pleosporineae</taxon>
        <taxon>Leptosphaeriaceae</taxon>
        <taxon>Plenodomus</taxon>
    </lineage>
</organism>
<evidence type="ECO:0000313" key="3">
    <source>
        <dbReference type="Proteomes" id="UP000799423"/>
    </source>
</evidence>
<dbReference type="EMBL" id="MU006291">
    <property type="protein sequence ID" value="KAF2855035.1"/>
    <property type="molecule type" value="Genomic_DNA"/>
</dbReference>
<gene>
    <name evidence="2" type="ORF">T440DRAFT_464345</name>
</gene>
<evidence type="ECO:0000256" key="1">
    <source>
        <dbReference type="SAM" id="MobiDB-lite"/>
    </source>
</evidence>
<name>A0A6A7BKP4_9PLEO</name>
<keyword evidence="3" id="KW-1185">Reference proteome</keyword>
<sequence>MPPASVGKGSGDPDMILISELLEEISRNSPAIAARKLLIEHYMSVGWLDAALDNATELRRLAPGDSDVAKLLRILEKKPLPPAPENAQKPVSVSVSSISKVPQREWDPKTDRYKVITKPKHSEKPQSPILVAHFDRDAARQDLLQEYIALQTKAAFVLTNLIHLRTLQKKADVAQSLEISKVEAIAHGHGTSLSSRPEPPRSTRSVARTVRDRPADATEILVTDLEYAMEWMRAPYGEPSNLNTDHVRECLVKRKNMLRDALPDQLKIHCDLALMHMEHEHLERNYANTETMLMDDVRDIPRENFYVTEDNYAWDISELVDAIKANSGVLRNPLSKEMFTPHDIKGILMHPLGKPLGALAVEQHEMAKGIRTATIEKMEALAGILLEDQSSDTMPSRIAVDEFLAYVATLPEVEQKAIDEFQCPAKDSHTGQSYDFSIGESVRDAKGNRVCFHKTGDFIKQAAAHLRLKMLKIE</sequence>
<reference evidence="2" key="1">
    <citation type="submission" date="2020-01" db="EMBL/GenBank/DDBJ databases">
        <authorList>
            <consortium name="DOE Joint Genome Institute"/>
            <person name="Haridas S."/>
            <person name="Albert R."/>
            <person name="Binder M."/>
            <person name="Bloem J."/>
            <person name="Labutti K."/>
            <person name="Salamov A."/>
            <person name="Andreopoulos B."/>
            <person name="Baker S.E."/>
            <person name="Barry K."/>
            <person name="Bills G."/>
            <person name="Bluhm B.H."/>
            <person name="Cannon C."/>
            <person name="Castanera R."/>
            <person name="Culley D.E."/>
            <person name="Daum C."/>
            <person name="Ezra D."/>
            <person name="Gonzalez J.B."/>
            <person name="Henrissat B."/>
            <person name="Kuo A."/>
            <person name="Liang C."/>
            <person name="Lipzen A."/>
            <person name="Lutzoni F."/>
            <person name="Magnuson J."/>
            <person name="Mondo S."/>
            <person name="Nolan M."/>
            <person name="Ohm R."/>
            <person name="Pangilinan J."/>
            <person name="Park H.-J."/>
            <person name="Ramirez L."/>
            <person name="Alfaro M."/>
            <person name="Sun H."/>
            <person name="Tritt A."/>
            <person name="Yoshinaga Y."/>
            <person name="Zwiers L.-H."/>
            <person name="Turgeon B.G."/>
            <person name="Goodwin S.B."/>
            <person name="Spatafora J.W."/>
            <person name="Crous P.W."/>
            <person name="Grigoriev I.V."/>
        </authorList>
    </citation>
    <scope>NUCLEOTIDE SEQUENCE</scope>
    <source>
        <strain evidence="2">IPT5</strain>
    </source>
</reference>